<dbReference type="Pfam" id="PF01370">
    <property type="entry name" value="Epimerase"/>
    <property type="match status" value="1"/>
</dbReference>
<dbReference type="InterPro" id="IPR001509">
    <property type="entry name" value="Epimerase_deHydtase"/>
</dbReference>
<dbReference type="PANTHER" id="PTHR48079:SF5">
    <property type="entry name" value="DEPENDENT EPIMERASE_DEHYDRATASE, PUTATIVE (AFU_ORTHOLOGUE AFUA_7G00180)-RELATED"/>
    <property type="match status" value="1"/>
</dbReference>
<dbReference type="SUPFAM" id="SSF51735">
    <property type="entry name" value="NAD(P)-binding Rossmann-fold domains"/>
    <property type="match status" value="1"/>
</dbReference>
<proteinExistence type="predicted"/>
<dbReference type="GO" id="GO:0004029">
    <property type="term" value="F:aldehyde dehydrogenase (NAD+) activity"/>
    <property type="evidence" value="ECO:0007669"/>
    <property type="project" value="TreeGrafter"/>
</dbReference>
<keyword evidence="3" id="KW-1185">Reference proteome</keyword>
<accession>A0A8H7DC13</accession>
<name>A0A8H7DC13_9AGAR</name>
<dbReference type="InterPro" id="IPR036291">
    <property type="entry name" value="NAD(P)-bd_dom_sf"/>
</dbReference>
<comment type="caution">
    <text evidence="2">The sequence shown here is derived from an EMBL/GenBank/DDBJ whole genome shotgun (WGS) entry which is preliminary data.</text>
</comment>
<reference evidence="2" key="1">
    <citation type="submission" date="2020-05" db="EMBL/GenBank/DDBJ databases">
        <title>Mycena genomes resolve the evolution of fungal bioluminescence.</title>
        <authorList>
            <person name="Tsai I.J."/>
        </authorList>
    </citation>
    <scope>NUCLEOTIDE SEQUENCE</scope>
    <source>
        <strain evidence="2">160909Yilan</strain>
    </source>
</reference>
<evidence type="ECO:0000313" key="2">
    <source>
        <dbReference type="EMBL" id="KAF7367317.1"/>
    </source>
</evidence>
<evidence type="ECO:0000259" key="1">
    <source>
        <dbReference type="Pfam" id="PF01370"/>
    </source>
</evidence>
<dbReference type="Gene3D" id="3.40.50.720">
    <property type="entry name" value="NAD(P)-binding Rossmann-like Domain"/>
    <property type="match status" value="1"/>
</dbReference>
<dbReference type="InterPro" id="IPR051783">
    <property type="entry name" value="NAD(P)-dependent_oxidoreduct"/>
</dbReference>
<feature type="domain" description="NAD-dependent epimerase/dehydratase" evidence="1">
    <location>
        <begin position="9"/>
        <end position="67"/>
    </location>
</feature>
<dbReference type="EMBL" id="JACAZH010000005">
    <property type="protein sequence ID" value="KAF7367317.1"/>
    <property type="molecule type" value="Genomic_DNA"/>
</dbReference>
<dbReference type="AlphaFoldDB" id="A0A8H7DC13"/>
<dbReference type="Proteomes" id="UP000623467">
    <property type="component" value="Unassembled WGS sequence"/>
</dbReference>
<dbReference type="PANTHER" id="PTHR48079">
    <property type="entry name" value="PROTEIN YEEZ"/>
    <property type="match status" value="1"/>
</dbReference>
<dbReference type="GO" id="GO:0005737">
    <property type="term" value="C:cytoplasm"/>
    <property type="evidence" value="ECO:0007669"/>
    <property type="project" value="TreeGrafter"/>
</dbReference>
<dbReference type="OrthoDB" id="10000533at2759"/>
<protein>
    <submittedName>
        <fullName evidence="2">NAD-dependent epimerase/dehydratase</fullName>
    </submittedName>
</protein>
<gene>
    <name evidence="2" type="ORF">MSAN_00793800</name>
</gene>
<evidence type="ECO:0000313" key="3">
    <source>
        <dbReference type="Proteomes" id="UP000623467"/>
    </source>
</evidence>
<organism evidence="2 3">
    <name type="scientific">Mycena sanguinolenta</name>
    <dbReference type="NCBI Taxonomy" id="230812"/>
    <lineage>
        <taxon>Eukaryota</taxon>
        <taxon>Fungi</taxon>
        <taxon>Dikarya</taxon>
        <taxon>Basidiomycota</taxon>
        <taxon>Agaricomycotina</taxon>
        <taxon>Agaricomycetes</taxon>
        <taxon>Agaricomycetidae</taxon>
        <taxon>Agaricales</taxon>
        <taxon>Marasmiineae</taxon>
        <taxon>Mycenaceae</taxon>
        <taxon>Mycena</taxon>
    </lineage>
</organism>
<sequence>MASKSSRRIFVTGGSGNVGSAVVTAAVSQGHTVHALSRSTVSDTALRSLGAVPVRGDLAALDILAAEAAAADAAAAVDAMARALEATTKPLVVTSGTLVARADPNGGVTDETAPVNKEIPGYRRWEAEAHALAWAARGVRVVALRMPMCVYGHGKSGPAIFLGVMAKLGVALYVGDGATHVSAVHLDDAARLYLLAAERGKAGDIFNCVSATVAIREVVEAVGAALQLPCTVHHPGGSTAENGSALYHGADLFESPVMQQGGGVGLGAGQGAWVS</sequence>